<dbReference type="Pfam" id="PF12658">
    <property type="entry name" value="Ten1"/>
    <property type="match status" value="1"/>
</dbReference>
<dbReference type="InterPro" id="IPR012340">
    <property type="entry name" value="NA-bd_OB-fold"/>
</dbReference>
<dbReference type="RefSeq" id="XP_056039870.1">
    <property type="nucleotide sequence ID" value="XM_056183172.1"/>
</dbReference>
<sequence length="108" mass="12485">MDGTRLVFLKQVQNSPAGQKVRFLGYVQSYDNGILRLQDESSIVECDLAAVLGNLKIQIREWLDIVGRKCSDGKIDVLLVRSVVGMDLPKYRKTLQWRQELESEWNRF</sequence>
<protein>
    <submittedName>
        <fullName evidence="1">Nuclear telomere cap complex subunit Ten1</fullName>
    </submittedName>
</protein>
<keyword evidence="2" id="KW-1185">Reference proteome</keyword>
<accession>A0AAE9WKL4</accession>
<dbReference type="InterPro" id="IPR024222">
    <property type="entry name" value="Ten1_fungal"/>
</dbReference>
<dbReference type="KEGG" id="som:SOMG_04386"/>
<evidence type="ECO:0000313" key="1">
    <source>
        <dbReference type="EMBL" id="WBW75627.1"/>
    </source>
</evidence>
<dbReference type="Proteomes" id="UP001212411">
    <property type="component" value="Chromosome 3"/>
</dbReference>
<organism evidence="1 2">
    <name type="scientific">Schizosaccharomyces osmophilus</name>
    <dbReference type="NCBI Taxonomy" id="2545709"/>
    <lineage>
        <taxon>Eukaryota</taxon>
        <taxon>Fungi</taxon>
        <taxon>Dikarya</taxon>
        <taxon>Ascomycota</taxon>
        <taxon>Taphrinomycotina</taxon>
        <taxon>Schizosaccharomycetes</taxon>
        <taxon>Schizosaccharomycetales</taxon>
        <taxon>Schizosaccharomycetaceae</taxon>
        <taxon>Schizosaccharomyces</taxon>
    </lineage>
</organism>
<dbReference type="GO" id="GO:0043047">
    <property type="term" value="F:single-stranded telomeric DNA binding"/>
    <property type="evidence" value="ECO:0007669"/>
    <property type="project" value="InterPro"/>
</dbReference>
<proteinExistence type="predicted"/>
<reference evidence="1 2" key="1">
    <citation type="journal article" date="2023" name="G3 (Bethesda)">
        <title>A high-quality reference genome for the fission yeast Schizosaccharomyces osmophilus.</title>
        <authorList>
            <person name="Jia G.S."/>
            <person name="Zhang W.C."/>
            <person name="Liang Y."/>
            <person name="Liu X.H."/>
            <person name="Rhind N."/>
            <person name="Pidoux A."/>
            <person name="Brysch-Herzberg M."/>
            <person name="Du L.L."/>
        </authorList>
    </citation>
    <scope>NUCLEOTIDE SEQUENCE [LARGE SCALE GENOMIC DNA]</scope>
    <source>
        <strain evidence="1 2">CBS 15793</strain>
    </source>
</reference>
<gene>
    <name evidence="1" type="primary">ten1</name>
    <name evidence="1" type="ORF">SOMG_04386</name>
</gene>
<evidence type="ECO:0000313" key="2">
    <source>
        <dbReference type="Proteomes" id="UP001212411"/>
    </source>
</evidence>
<dbReference type="Gene3D" id="2.40.50.140">
    <property type="entry name" value="Nucleic acid-binding proteins"/>
    <property type="match status" value="1"/>
</dbReference>
<dbReference type="GO" id="GO:1990879">
    <property type="term" value="C:CST complex"/>
    <property type="evidence" value="ECO:0007669"/>
    <property type="project" value="InterPro"/>
</dbReference>
<dbReference type="GeneID" id="80877861"/>
<dbReference type="GO" id="GO:0016233">
    <property type="term" value="P:telomere capping"/>
    <property type="evidence" value="ECO:0007669"/>
    <property type="project" value="InterPro"/>
</dbReference>
<dbReference type="AlphaFoldDB" id="A0AAE9WKL4"/>
<name>A0AAE9WKL4_9SCHI</name>
<dbReference type="EMBL" id="CP115613">
    <property type="protein sequence ID" value="WBW75627.1"/>
    <property type="molecule type" value="Genomic_DNA"/>
</dbReference>